<dbReference type="AlphaFoldDB" id="A0A5R9EJY8"/>
<name>A0A5R9EJY8_9LACT</name>
<evidence type="ECO:0000313" key="3">
    <source>
        <dbReference type="Proteomes" id="UP000306420"/>
    </source>
</evidence>
<evidence type="ECO:0000256" key="1">
    <source>
        <dbReference type="ARBA" id="ARBA00022801"/>
    </source>
</evidence>
<dbReference type="GO" id="GO:0016787">
    <property type="term" value="F:hydrolase activity"/>
    <property type="evidence" value="ECO:0007669"/>
    <property type="project" value="UniProtKB-KW"/>
</dbReference>
<evidence type="ECO:0000313" key="2">
    <source>
        <dbReference type="EMBL" id="TLQ49303.1"/>
    </source>
</evidence>
<dbReference type="GO" id="GO:0003676">
    <property type="term" value="F:nucleic acid binding"/>
    <property type="evidence" value="ECO:0007669"/>
    <property type="project" value="InterPro"/>
</dbReference>
<gene>
    <name evidence="2" type="ORF">FEZ33_01335</name>
</gene>
<dbReference type="Gene3D" id="3.40.1350.10">
    <property type="match status" value="1"/>
</dbReference>
<organism evidence="2 3">
    <name type="scientific">Ruoffia tabacinasalis</name>
    <dbReference type="NCBI Taxonomy" id="87458"/>
    <lineage>
        <taxon>Bacteria</taxon>
        <taxon>Bacillati</taxon>
        <taxon>Bacillota</taxon>
        <taxon>Bacilli</taxon>
        <taxon>Lactobacillales</taxon>
        <taxon>Aerococcaceae</taxon>
        <taxon>Ruoffia</taxon>
    </lineage>
</organism>
<dbReference type="OrthoDB" id="1682640at2"/>
<comment type="caution">
    <text evidence="2">The sequence shown here is derived from an EMBL/GenBank/DDBJ whole genome shotgun (WGS) entry which is preliminary data.</text>
</comment>
<accession>A0A5R9EJY8</accession>
<proteinExistence type="predicted"/>
<reference evidence="2 3" key="1">
    <citation type="submission" date="2019-05" db="EMBL/GenBank/DDBJ databases">
        <title>The metagenome of a microbial culture collection derived from dairy environment covers the genomic content of the human microbiome.</title>
        <authorList>
            <person name="Roder T."/>
            <person name="Wuthrich D."/>
            <person name="Sattari Z."/>
            <person name="Von Ah U."/>
            <person name="Bar C."/>
            <person name="Ronchi F."/>
            <person name="Macpherson A.J."/>
            <person name="Ganal-Vonarburg S.C."/>
            <person name="Bruggmann R."/>
            <person name="Vergeres G."/>
        </authorList>
    </citation>
    <scope>NUCLEOTIDE SEQUENCE [LARGE SCALE GENOMIC DNA]</scope>
    <source>
        <strain evidence="2 3">FAM 24227</strain>
    </source>
</reference>
<protein>
    <submittedName>
        <fullName evidence="2">VRR-NUC domain-containing protein</fullName>
    </submittedName>
</protein>
<keyword evidence="1" id="KW-0378">Hydrolase</keyword>
<dbReference type="Proteomes" id="UP000306420">
    <property type="component" value="Unassembled WGS sequence"/>
</dbReference>
<dbReference type="RefSeq" id="WP_138403585.1">
    <property type="nucleotide sequence ID" value="NZ_VBSP01000002.1"/>
</dbReference>
<dbReference type="SUPFAM" id="SSF52980">
    <property type="entry name" value="Restriction endonuclease-like"/>
    <property type="match status" value="1"/>
</dbReference>
<dbReference type="InterPro" id="IPR011335">
    <property type="entry name" value="Restrct_endonuc-II-like"/>
</dbReference>
<dbReference type="EMBL" id="VBSP01000002">
    <property type="protein sequence ID" value="TLQ49303.1"/>
    <property type="molecule type" value="Genomic_DNA"/>
</dbReference>
<sequence length="113" mass="13234">MRDVYKKEGDFQRDLIKFIEANGGYVVNHFANQFTKTGVPDLLVSIDGTFHGIELKTDTGTETELQAHHMQLINHSGGLGYVMRPSKHKKLKFTAEYEYWQVTFEEWRELYFD</sequence>
<dbReference type="InterPro" id="IPR011856">
    <property type="entry name" value="tRNA_endonuc-like_dom_sf"/>
</dbReference>